<gene>
    <name evidence="1" type="ORF">UFOPK2602_00933</name>
</gene>
<proteinExistence type="predicted"/>
<dbReference type="EMBL" id="CAEZXX010000053">
    <property type="protein sequence ID" value="CAB4707292.1"/>
    <property type="molecule type" value="Genomic_DNA"/>
</dbReference>
<reference evidence="1" key="1">
    <citation type="submission" date="2020-05" db="EMBL/GenBank/DDBJ databases">
        <authorList>
            <person name="Chiriac C."/>
            <person name="Salcher M."/>
            <person name="Ghai R."/>
            <person name="Kavagutti S V."/>
        </authorList>
    </citation>
    <scope>NUCLEOTIDE SEQUENCE</scope>
</reference>
<sequence length="30" mass="3205">MVTVPMADHFLAGHSSTVTELTKDFVSALV</sequence>
<organism evidence="1">
    <name type="scientific">freshwater metagenome</name>
    <dbReference type="NCBI Taxonomy" id="449393"/>
    <lineage>
        <taxon>unclassified sequences</taxon>
        <taxon>metagenomes</taxon>
        <taxon>ecological metagenomes</taxon>
    </lineage>
</organism>
<evidence type="ECO:0000313" key="1">
    <source>
        <dbReference type="EMBL" id="CAB4707292.1"/>
    </source>
</evidence>
<dbReference type="AlphaFoldDB" id="A0A6J6QA32"/>
<name>A0A6J6QA32_9ZZZZ</name>
<accession>A0A6J6QA32</accession>
<protein>
    <submittedName>
        <fullName evidence="1">Unannotated protein</fullName>
    </submittedName>
</protein>